<sequence length="104" mass="11691">MAELDQTTQPKSEKPDSGPEEVVAAMHLIELSGDHSGEGSNCNNYEDVSPELVQESALEEEEEVLGMSRPRRQRYRSLAELYKITRPLNVNRGSRRKMKRGGSC</sequence>
<dbReference type="AlphaFoldDB" id="A0AAP0P491"/>
<evidence type="ECO:0000313" key="2">
    <source>
        <dbReference type="EMBL" id="KAK9130043.1"/>
    </source>
</evidence>
<accession>A0AAP0P491</accession>
<name>A0AAP0P491_9MAGN</name>
<evidence type="ECO:0000256" key="1">
    <source>
        <dbReference type="SAM" id="MobiDB-lite"/>
    </source>
</evidence>
<comment type="caution">
    <text evidence="2">The sequence shown here is derived from an EMBL/GenBank/DDBJ whole genome shotgun (WGS) entry which is preliminary data.</text>
</comment>
<keyword evidence="3" id="KW-1185">Reference proteome</keyword>
<dbReference type="PANTHER" id="PTHR35167">
    <property type="entry name" value="OS05G0216466 PROTEIN"/>
    <property type="match status" value="1"/>
</dbReference>
<dbReference type="PANTHER" id="PTHR35167:SF3">
    <property type="entry name" value="OS05G0216466 PROTEIN"/>
    <property type="match status" value="1"/>
</dbReference>
<protein>
    <submittedName>
        <fullName evidence="2">Uncharacterized protein</fullName>
    </submittedName>
</protein>
<feature type="compositionally biased region" description="Polar residues" evidence="1">
    <location>
        <begin position="1"/>
        <end position="10"/>
    </location>
</feature>
<organism evidence="2 3">
    <name type="scientific">Stephania japonica</name>
    <dbReference type="NCBI Taxonomy" id="461633"/>
    <lineage>
        <taxon>Eukaryota</taxon>
        <taxon>Viridiplantae</taxon>
        <taxon>Streptophyta</taxon>
        <taxon>Embryophyta</taxon>
        <taxon>Tracheophyta</taxon>
        <taxon>Spermatophyta</taxon>
        <taxon>Magnoliopsida</taxon>
        <taxon>Ranunculales</taxon>
        <taxon>Menispermaceae</taxon>
        <taxon>Menispermoideae</taxon>
        <taxon>Cissampelideae</taxon>
        <taxon>Stephania</taxon>
    </lineage>
</organism>
<dbReference type="Proteomes" id="UP001417504">
    <property type="component" value="Unassembled WGS sequence"/>
</dbReference>
<feature type="region of interest" description="Disordered" evidence="1">
    <location>
        <begin position="1"/>
        <end position="20"/>
    </location>
</feature>
<dbReference type="EMBL" id="JBBNAE010000004">
    <property type="protein sequence ID" value="KAK9130043.1"/>
    <property type="molecule type" value="Genomic_DNA"/>
</dbReference>
<gene>
    <name evidence="2" type="ORF">Sjap_010530</name>
</gene>
<evidence type="ECO:0000313" key="3">
    <source>
        <dbReference type="Proteomes" id="UP001417504"/>
    </source>
</evidence>
<proteinExistence type="predicted"/>
<reference evidence="2 3" key="1">
    <citation type="submission" date="2024-01" db="EMBL/GenBank/DDBJ databases">
        <title>Genome assemblies of Stephania.</title>
        <authorList>
            <person name="Yang L."/>
        </authorList>
    </citation>
    <scope>NUCLEOTIDE SEQUENCE [LARGE SCALE GENOMIC DNA]</scope>
    <source>
        <strain evidence="2">QJT</strain>
        <tissue evidence="2">Leaf</tissue>
    </source>
</reference>